<evidence type="ECO:0000313" key="2">
    <source>
        <dbReference type="Proteomes" id="UP001196530"/>
    </source>
</evidence>
<name>A0AAN6DGK0_PICAN</name>
<organism evidence="1 2">
    <name type="scientific">Pichia angusta</name>
    <name type="common">Yeast</name>
    <name type="synonym">Hansenula polymorpha</name>
    <dbReference type="NCBI Taxonomy" id="870730"/>
    <lineage>
        <taxon>Eukaryota</taxon>
        <taxon>Fungi</taxon>
        <taxon>Dikarya</taxon>
        <taxon>Ascomycota</taxon>
        <taxon>Saccharomycotina</taxon>
        <taxon>Pichiomycetes</taxon>
        <taxon>Pichiales</taxon>
        <taxon>Pichiaceae</taxon>
        <taxon>Ogataea</taxon>
    </lineage>
</organism>
<dbReference type="AlphaFoldDB" id="A0AAN6DGK0"/>
<comment type="caution">
    <text evidence="1">The sequence shown here is derived from an EMBL/GenBank/DDBJ whole genome shotgun (WGS) entry which is preliminary data.</text>
</comment>
<evidence type="ECO:0000313" key="1">
    <source>
        <dbReference type="EMBL" id="KAG7819806.1"/>
    </source>
</evidence>
<reference evidence="1" key="1">
    <citation type="journal article" date="2021" name="G3 (Bethesda)">
        <title>Genomic diversity, chromosomal rearrangements, and interspecies hybridization in the ogataea polymorpha species complex.</title>
        <authorList>
            <person name="Hanson S.J."/>
            <person name="Cinneide E.O."/>
            <person name="Salzberg L.I."/>
            <person name="Wolfe K.H."/>
            <person name="McGowan J."/>
            <person name="Fitzpatrick D.A."/>
            <person name="Matlin K."/>
        </authorList>
    </citation>
    <scope>NUCLEOTIDE SEQUENCE</scope>
    <source>
        <strain evidence="1">61-244</strain>
    </source>
</reference>
<protein>
    <submittedName>
        <fullName evidence="1">Uncharacterized protein</fullName>
    </submittedName>
</protein>
<accession>A0AAN6DGK0</accession>
<dbReference type="GeneID" id="66126531"/>
<gene>
    <name evidence="1" type="ORF">KL928_002480</name>
</gene>
<dbReference type="Proteomes" id="UP001196530">
    <property type="component" value="Unassembled WGS sequence"/>
</dbReference>
<proteinExistence type="predicted"/>
<dbReference type="EMBL" id="JAHLUX010000004">
    <property type="protein sequence ID" value="KAG7819806.1"/>
    <property type="molecule type" value="Genomic_DNA"/>
</dbReference>
<sequence>MITAYRAIEFFIETEWDYWDEEHGDEVPIANIFHRDIMTSWAVDPFTIILFQLFSKRFGLLLAADTQIYSPPNRKKKNMLKLEMTVT</sequence>
<dbReference type="RefSeq" id="XP_043060685.1">
    <property type="nucleotide sequence ID" value="XM_043202961.1"/>
</dbReference>